<dbReference type="InterPro" id="IPR022754">
    <property type="entry name" value="DNA_pol_III_gamma-3"/>
</dbReference>
<dbReference type="FunFam" id="1.10.8.60:FF:000013">
    <property type="entry name" value="DNA polymerase III subunit gamma/tau"/>
    <property type="match status" value="1"/>
</dbReference>
<dbReference type="Pfam" id="PF13177">
    <property type="entry name" value="DNA_pol3_delta2"/>
    <property type="match status" value="1"/>
</dbReference>
<dbReference type="EC" id="2.7.7.7" evidence="9"/>
<dbReference type="AlphaFoldDB" id="A0A6J4J7Y8"/>
<dbReference type="SUPFAM" id="SSF52540">
    <property type="entry name" value="P-loop containing nucleoside triphosphate hydrolases"/>
    <property type="match status" value="1"/>
</dbReference>
<keyword evidence="9 11" id="KW-0548">Nucleotidyltransferase</keyword>
<evidence type="ECO:0000259" key="10">
    <source>
        <dbReference type="SMART" id="SM00382"/>
    </source>
</evidence>
<evidence type="ECO:0000256" key="7">
    <source>
        <dbReference type="ARBA" id="ARBA00022932"/>
    </source>
</evidence>
<evidence type="ECO:0000256" key="2">
    <source>
        <dbReference type="ARBA" id="ARBA00022705"/>
    </source>
</evidence>
<dbReference type="GO" id="GO:0009360">
    <property type="term" value="C:DNA polymerase III complex"/>
    <property type="evidence" value="ECO:0007669"/>
    <property type="project" value="InterPro"/>
</dbReference>
<dbReference type="Pfam" id="PF12169">
    <property type="entry name" value="DNA_pol3_gamma3"/>
    <property type="match status" value="1"/>
</dbReference>
<dbReference type="GO" id="GO:0006261">
    <property type="term" value="P:DNA-templated DNA replication"/>
    <property type="evidence" value="ECO:0007669"/>
    <property type="project" value="TreeGrafter"/>
</dbReference>
<sequence length="289" mass="31361">MASQALYRKWRSQTFDELVGQEHVVRTLRNAIRAGRVGHAYLFTGPRGIGKTTVARLLAKAVNCEAPAEQRPCDRCEPCRSIAEGHAVDVIEMDAASHTGVDDAREIIERVQFRPTSLRTKVYVIDETHMLSTAAFNALLKTLEEPPPHVLFILATTEFHKVPATIVSRCQRFVFTRHTAAEIAAHLAHVAQAENVVLEPGVAETIARFATGAMRDALSILDQLMAGGDGVVTLAEVRALLGATDSGEVQRLIGSLADDDLPAALGLINQVADGGADLRQFARDLVDRL</sequence>
<keyword evidence="5" id="KW-0862">Zinc</keyword>
<keyword evidence="4 9" id="KW-0547">Nucleotide-binding</keyword>
<keyword evidence="2 9" id="KW-0235">DNA replication</keyword>
<reference evidence="11" key="1">
    <citation type="submission" date="2020-02" db="EMBL/GenBank/DDBJ databases">
        <authorList>
            <person name="Meier V. D."/>
        </authorList>
    </citation>
    <scope>NUCLEOTIDE SEQUENCE</scope>
    <source>
        <strain evidence="11">AVDCRST_MAG26</strain>
    </source>
</reference>
<evidence type="ECO:0000256" key="3">
    <source>
        <dbReference type="ARBA" id="ARBA00022723"/>
    </source>
</evidence>
<keyword evidence="7 9" id="KW-0239">DNA-directed DNA polymerase</keyword>
<dbReference type="PANTHER" id="PTHR11669:SF0">
    <property type="entry name" value="PROTEIN STICHEL-LIKE 2"/>
    <property type="match status" value="1"/>
</dbReference>
<evidence type="ECO:0000256" key="1">
    <source>
        <dbReference type="ARBA" id="ARBA00006360"/>
    </source>
</evidence>
<keyword evidence="3" id="KW-0479">Metal-binding</keyword>
<dbReference type="InterPro" id="IPR050238">
    <property type="entry name" value="DNA_Rep/Repair_Clamp_Loader"/>
</dbReference>
<keyword evidence="9 11" id="KW-0808">Transferase</keyword>
<dbReference type="SMART" id="SM00382">
    <property type="entry name" value="AAA"/>
    <property type="match status" value="1"/>
</dbReference>
<name>A0A6J4J7Y8_9CHLR</name>
<evidence type="ECO:0000313" key="11">
    <source>
        <dbReference type="EMBL" id="CAA9272999.1"/>
    </source>
</evidence>
<feature type="non-terminal residue" evidence="11">
    <location>
        <position position="289"/>
    </location>
</feature>
<comment type="function">
    <text evidence="9">DNA polymerase III is a complex, multichain enzyme responsible for most of the replicative synthesis in bacteria. This DNA polymerase also exhibits 3' to 5' exonuclease activity.</text>
</comment>
<dbReference type="Gene3D" id="1.10.8.60">
    <property type="match status" value="1"/>
</dbReference>
<dbReference type="GO" id="GO:0046872">
    <property type="term" value="F:metal ion binding"/>
    <property type="evidence" value="ECO:0007669"/>
    <property type="project" value="UniProtKB-KW"/>
</dbReference>
<evidence type="ECO:0000256" key="8">
    <source>
        <dbReference type="ARBA" id="ARBA00049244"/>
    </source>
</evidence>
<dbReference type="InterPro" id="IPR045085">
    <property type="entry name" value="HLD_clamp_pol_III_gamma_tau"/>
</dbReference>
<comment type="catalytic activity">
    <reaction evidence="8 9">
        <text>DNA(n) + a 2'-deoxyribonucleoside 5'-triphosphate = DNA(n+1) + diphosphate</text>
        <dbReference type="Rhea" id="RHEA:22508"/>
        <dbReference type="Rhea" id="RHEA-COMP:17339"/>
        <dbReference type="Rhea" id="RHEA-COMP:17340"/>
        <dbReference type="ChEBI" id="CHEBI:33019"/>
        <dbReference type="ChEBI" id="CHEBI:61560"/>
        <dbReference type="ChEBI" id="CHEBI:173112"/>
        <dbReference type="EC" id="2.7.7.7"/>
    </reaction>
</comment>
<dbReference type="EMBL" id="CADCTK010000673">
    <property type="protein sequence ID" value="CAA9272999.1"/>
    <property type="molecule type" value="Genomic_DNA"/>
</dbReference>
<dbReference type="NCBIfam" id="TIGR02397">
    <property type="entry name" value="dnaX_nterm"/>
    <property type="match status" value="1"/>
</dbReference>
<dbReference type="GO" id="GO:0005524">
    <property type="term" value="F:ATP binding"/>
    <property type="evidence" value="ECO:0007669"/>
    <property type="project" value="UniProtKB-KW"/>
</dbReference>
<accession>A0A6J4J7Y8</accession>
<dbReference type="PRINTS" id="PR00300">
    <property type="entry name" value="CLPPROTEASEA"/>
</dbReference>
<dbReference type="Gene3D" id="3.40.50.300">
    <property type="entry name" value="P-loop containing nucleotide triphosphate hydrolases"/>
    <property type="match status" value="1"/>
</dbReference>
<dbReference type="InterPro" id="IPR003593">
    <property type="entry name" value="AAA+_ATPase"/>
</dbReference>
<dbReference type="CDD" id="cd18137">
    <property type="entry name" value="HLD_clamp_pol_III_gamma_tau"/>
    <property type="match status" value="1"/>
</dbReference>
<protein>
    <recommendedName>
        <fullName evidence="9">DNA polymerase III subunit gamma/tau</fullName>
        <ecNumber evidence="9">2.7.7.7</ecNumber>
    </recommendedName>
</protein>
<comment type="similarity">
    <text evidence="1 9">Belongs to the DnaX/STICHEL family.</text>
</comment>
<dbReference type="InterPro" id="IPR001270">
    <property type="entry name" value="ClpA/B"/>
</dbReference>
<dbReference type="CDD" id="cd00009">
    <property type="entry name" value="AAA"/>
    <property type="match status" value="1"/>
</dbReference>
<dbReference type="GO" id="GO:0003887">
    <property type="term" value="F:DNA-directed DNA polymerase activity"/>
    <property type="evidence" value="ECO:0007669"/>
    <property type="project" value="UniProtKB-KW"/>
</dbReference>
<dbReference type="InterPro" id="IPR012763">
    <property type="entry name" value="DNA_pol_III_sug/sutau_N"/>
</dbReference>
<comment type="subunit">
    <text evidence="9">DNA polymerase III contains a core (composed of alpha, epsilon and theta chains) that associates with a tau subunit. This core dimerizes to form the POLIII' complex. PolIII' associates with the gamma complex (composed of gamma, delta, delta', psi and chi chains) and with the beta chain to form the complete DNA polymerase III complex.</text>
</comment>
<dbReference type="Pfam" id="PF22608">
    <property type="entry name" value="DNAX_ATPase_lid"/>
    <property type="match status" value="1"/>
</dbReference>
<dbReference type="InterPro" id="IPR027417">
    <property type="entry name" value="P-loop_NTPase"/>
</dbReference>
<dbReference type="NCBIfam" id="NF004046">
    <property type="entry name" value="PRK05563.1"/>
    <property type="match status" value="1"/>
</dbReference>
<keyword evidence="6 9" id="KW-0067">ATP-binding</keyword>
<feature type="domain" description="AAA+ ATPase" evidence="10">
    <location>
        <begin position="37"/>
        <end position="185"/>
    </location>
</feature>
<organism evidence="11">
    <name type="scientific">uncultured Chloroflexia bacterium</name>
    <dbReference type="NCBI Taxonomy" id="1672391"/>
    <lineage>
        <taxon>Bacteria</taxon>
        <taxon>Bacillati</taxon>
        <taxon>Chloroflexota</taxon>
        <taxon>Chloroflexia</taxon>
        <taxon>environmental samples</taxon>
    </lineage>
</organism>
<evidence type="ECO:0000256" key="4">
    <source>
        <dbReference type="ARBA" id="ARBA00022741"/>
    </source>
</evidence>
<proteinExistence type="inferred from homology"/>
<dbReference type="FunFam" id="3.40.50.300:FF:000014">
    <property type="entry name" value="DNA polymerase III subunit gamma/tau"/>
    <property type="match status" value="1"/>
</dbReference>
<gene>
    <name evidence="9" type="primary">dnaX</name>
    <name evidence="11" type="ORF">AVDCRST_MAG26-2918</name>
</gene>
<evidence type="ECO:0000256" key="5">
    <source>
        <dbReference type="ARBA" id="ARBA00022833"/>
    </source>
</evidence>
<evidence type="ECO:0000256" key="9">
    <source>
        <dbReference type="RuleBase" id="RU364063"/>
    </source>
</evidence>
<dbReference type="PANTHER" id="PTHR11669">
    <property type="entry name" value="REPLICATION FACTOR C / DNA POLYMERASE III GAMMA-TAU SUBUNIT"/>
    <property type="match status" value="1"/>
</dbReference>
<evidence type="ECO:0000256" key="6">
    <source>
        <dbReference type="ARBA" id="ARBA00022840"/>
    </source>
</evidence>